<evidence type="ECO:0000256" key="4">
    <source>
        <dbReference type="ARBA" id="ARBA00023239"/>
    </source>
</evidence>
<dbReference type="InParanoid" id="A0A2K1QQP5"/>
<accession>A0A2K1QQP5</accession>
<feature type="region of interest" description="Disordered" evidence="6">
    <location>
        <begin position="121"/>
        <end position="157"/>
    </location>
</feature>
<dbReference type="CDD" id="cd00488">
    <property type="entry name" value="PCD_DCoH"/>
    <property type="match status" value="1"/>
</dbReference>
<dbReference type="InterPro" id="IPR036428">
    <property type="entry name" value="PCD_sf"/>
</dbReference>
<name>A0A2K1QQP5_9PEZI</name>
<keyword evidence="8" id="KW-1185">Reference proteome</keyword>
<dbReference type="EMBL" id="NKHZ01000052">
    <property type="protein sequence ID" value="PNS17203.1"/>
    <property type="molecule type" value="Genomic_DNA"/>
</dbReference>
<dbReference type="PANTHER" id="PTHR12599">
    <property type="entry name" value="PTERIN-4-ALPHA-CARBINOLAMINE DEHYDRATASE"/>
    <property type="match status" value="1"/>
</dbReference>
<comment type="similarity">
    <text evidence="2">Belongs to the pterin-4-alpha-carbinolamine dehydratase family.</text>
</comment>
<dbReference type="Proteomes" id="UP000243797">
    <property type="component" value="Unassembled WGS sequence"/>
</dbReference>
<feature type="compositionally biased region" description="Basic and acidic residues" evidence="6">
    <location>
        <begin position="20"/>
        <end position="32"/>
    </location>
</feature>
<evidence type="ECO:0000313" key="7">
    <source>
        <dbReference type="EMBL" id="PNS17203.1"/>
    </source>
</evidence>
<protein>
    <recommendedName>
        <fullName evidence="3">4a-hydroxytetrahydrobiopterin dehydratase</fullName>
        <ecNumber evidence="3">4.2.1.96</ecNumber>
    </recommendedName>
    <alternativeName>
        <fullName evidence="5">4-alpha-hydroxy-tetrahydropterin dehydratase</fullName>
    </alternativeName>
</protein>
<reference evidence="7 8" key="1">
    <citation type="submission" date="2017-06" db="EMBL/GenBank/DDBJ databases">
        <title>Draft genome sequence of a variant of Elsinoe murrayae.</title>
        <authorList>
            <person name="Cheng Q."/>
        </authorList>
    </citation>
    <scope>NUCLEOTIDE SEQUENCE [LARGE SCALE GENOMIC DNA]</scope>
    <source>
        <strain evidence="7 8">CQ-2017a</strain>
    </source>
</reference>
<dbReference type="OrthoDB" id="277398at2759"/>
<evidence type="ECO:0000256" key="2">
    <source>
        <dbReference type="ARBA" id="ARBA00006472"/>
    </source>
</evidence>
<dbReference type="EC" id="4.2.1.96" evidence="3"/>
<evidence type="ECO:0000256" key="6">
    <source>
        <dbReference type="SAM" id="MobiDB-lite"/>
    </source>
</evidence>
<dbReference type="GO" id="GO:0006729">
    <property type="term" value="P:tetrahydrobiopterin biosynthetic process"/>
    <property type="evidence" value="ECO:0007669"/>
    <property type="project" value="InterPro"/>
</dbReference>
<comment type="caution">
    <text evidence="7">The sequence shown here is derived from an EMBL/GenBank/DDBJ whole genome shotgun (WGS) entry which is preliminary data.</text>
</comment>
<organism evidence="7 8">
    <name type="scientific">Sphaceloma murrayae</name>
    <dbReference type="NCBI Taxonomy" id="2082308"/>
    <lineage>
        <taxon>Eukaryota</taxon>
        <taxon>Fungi</taxon>
        <taxon>Dikarya</taxon>
        <taxon>Ascomycota</taxon>
        <taxon>Pezizomycotina</taxon>
        <taxon>Dothideomycetes</taxon>
        <taxon>Dothideomycetidae</taxon>
        <taxon>Myriangiales</taxon>
        <taxon>Elsinoaceae</taxon>
        <taxon>Sphaceloma</taxon>
    </lineage>
</organism>
<feature type="region of interest" description="Disordered" evidence="6">
    <location>
        <begin position="1"/>
        <end position="40"/>
    </location>
</feature>
<keyword evidence="4" id="KW-0456">Lyase</keyword>
<evidence type="ECO:0000313" key="8">
    <source>
        <dbReference type="Proteomes" id="UP000243797"/>
    </source>
</evidence>
<gene>
    <name evidence="7" type="ORF">CAC42_7257</name>
</gene>
<dbReference type="Pfam" id="PF01329">
    <property type="entry name" value="Pterin_4a"/>
    <property type="match status" value="1"/>
</dbReference>
<evidence type="ECO:0000256" key="3">
    <source>
        <dbReference type="ARBA" id="ARBA00013252"/>
    </source>
</evidence>
<dbReference type="STRING" id="2082308.A0A2K1QQP5"/>
<dbReference type="InterPro" id="IPR001533">
    <property type="entry name" value="Pterin_deHydtase"/>
</dbReference>
<proteinExistence type="inferred from homology"/>
<comment type="catalytic activity">
    <reaction evidence="1">
        <text>(4aS,6R)-4a-hydroxy-L-erythro-5,6,7,8-tetrahydrobiopterin = (6R)-L-erythro-6,7-dihydrobiopterin + H2O</text>
        <dbReference type="Rhea" id="RHEA:11920"/>
        <dbReference type="ChEBI" id="CHEBI:15377"/>
        <dbReference type="ChEBI" id="CHEBI:15642"/>
        <dbReference type="ChEBI" id="CHEBI:43120"/>
        <dbReference type="EC" id="4.2.1.96"/>
    </reaction>
</comment>
<dbReference type="GO" id="GO:0008124">
    <property type="term" value="F:4-alpha-hydroxytetrahydrobiopterin dehydratase activity"/>
    <property type="evidence" value="ECO:0007669"/>
    <property type="project" value="UniProtKB-EC"/>
</dbReference>
<dbReference type="PANTHER" id="PTHR12599:SF0">
    <property type="entry name" value="PTERIN-4-ALPHA-CARBINOLAMINE DEHYDRATASE"/>
    <property type="match status" value="1"/>
</dbReference>
<feature type="compositionally biased region" description="Polar residues" evidence="6">
    <location>
        <begin position="1"/>
        <end position="10"/>
    </location>
</feature>
<sequence>MSTSTSNKSDLPSDFQPRVSEGHDPDSVRRDSATLVSGEVRGAKQWRLTSDGKGLERVFRFKTFKATWDFMDDVAAKCKEARHHPEWTNIYNKTHITWTTHSPSGLSSKDTVMARFCDEAGSKHGEVDPTSEQQREDEELFRSRRMEAPDCCTRKTL</sequence>
<dbReference type="SUPFAM" id="SSF55248">
    <property type="entry name" value="PCD-like"/>
    <property type="match status" value="1"/>
</dbReference>
<dbReference type="AlphaFoldDB" id="A0A2K1QQP5"/>
<dbReference type="Gene3D" id="3.30.1360.20">
    <property type="entry name" value="Transcriptional coactivator/pterin dehydratase"/>
    <property type="match status" value="1"/>
</dbReference>
<evidence type="ECO:0000256" key="1">
    <source>
        <dbReference type="ARBA" id="ARBA00001554"/>
    </source>
</evidence>
<evidence type="ECO:0000256" key="5">
    <source>
        <dbReference type="ARBA" id="ARBA00030497"/>
    </source>
</evidence>